<name>A0A9X2A0K7_9BURK</name>
<gene>
    <name evidence="2" type="ORF">L5014_35035</name>
</gene>
<keyword evidence="3" id="KW-1185">Reference proteome</keyword>
<feature type="signal peptide" evidence="1">
    <location>
        <begin position="1"/>
        <end position="23"/>
    </location>
</feature>
<evidence type="ECO:0000313" key="3">
    <source>
        <dbReference type="Proteomes" id="UP001139308"/>
    </source>
</evidence>
<dbReference type="EMBL" id="JAKLJA010000061">
    <property type="protein sequence ID" value="MCG5078484.1"/>
    <property type="molecule type" value="Genomic_DNA"/>
</dbReference>
<comment type="caution">
    <text evidence="2">The sequence shown here is derived from an EMBL/GenBank/DDBJ whole genome shotgun (WGS) entry which is preliminary data.</text>
</comment>
<evidence type="ECO:0000256" key="1">
    <source>
        <dbReference type="SAM" id="SignalP"/>
    </source>
</evidence>
<keyword evidence="1" id="KW-0732">Signal</keyword>
<accession>A0A9X2A0K7</accession>
<proteinExistence type="predicted"/>
<protein>
    <submittedName>
        <fullName evidence="2">HHHH-motif protein</fullName>
    </submittedName>
</protein>
<organism evidence="2 3">
    <name type="scientific">Paraburkholderia tagetis</name>
    <dbReference type="NCBI Taxonomy" id="2913261"/>
    <lineage>
        <taxon>Bacteria</taxon>
        <taxon>Pseudomonadati</taxon>
        <taxon>Pseudomonadota</taxon>
        <taxon>Betaproteobacteria</taxon>
        <taxon>Burkholderiales</taxon>
        <taxon>Burkholderiaceae</taxon>
        <taxon>Paraburkholderia</taxon>
    </lineage>
</organism>
<evidence type="ECO:0000313" key="2">
    <source>
        <dbReference type="EMBL" id="MCG5078484.1"/>
    </source>
</evidence>
<feature type="chain" id="PRO_5040826336" evidence="1">
    <location>
        <begin position="24"/>
        <end position="45"/>
    </location>
</feature>
<dbReference type="RefSeq" id="WP_238468476.1">
    <property type="nucleotide sequence ID" value="NZ_JAKLJA010000061.1"/>
</dbReference>
<dbReference type="AlphaFoldDB" id="A0A9X2A0K7"/>
<dbReference type="NCBIfam" id="NF040554">
    <property type="entry name" value="mini_HHHH"/>
    <property type="match status" value="1"/>
</dbReference>
<sequence>MKYVAKTLTVMAVALAVLAPALAEAHSHKVCHWDHHHHRVCRWVK</sequence>
<reference evidence="2" key="1">
    <citation type="submission" date="2022-01" db="EMBL/GenBank/DDBJ databases">
        <title>Genome sequence and assembly of Parabukholderia sp. RG36.</title>
        <authorList>
            <person name="Chhetri G."/>
        </authorList>
    </citation>
    <scope>NUCLEOTIDE SEQUENCE</scope>
    <source>
        <strain evidence="2">RG36</strain>
    </source>
</reference>
<dbReference type="Proteomes" id="UP001139308">
    <property type="component" value="Unassembled WGS sequence"/>
</dbReference>